<dbReference type="NCBIfam" id="TIGR03808">
    <property type="entry name" value="RR_plus_rpt_1"/>
    <property type="match status" value="1"/>
</dbReference>
<evidence type="ECO:0000259" key="2">
    <source>
        <dbReference type="Pfam" id="PF05048"/>
    </source>
</evidence>
<dbReference type="Proteomes" id="UP000219439">
    <property type="component" value="Unassembled WGS sequence"/>
</dbReference>
<gene>
    <name evidence="3" type="ORF">SAMN06265368_0607</name>
</gene>
<keyword evidence="1" id="KW-0732">Signal</keyword>
<dbReference type="InterPro" id="IPR006626">
    <property type="entry name" value="PbH1"/>
</dbReference>
<proteinExistence type="predicted"/>
<reference evidence="3 4" key="1">
    <citation type="submission" date="2017-09" db="EMBL/GenBank/DDBJ databases">
        <authorList>
            <person name="Ehlers B."/>
            <person name="Leendertz F.H."/>
        </authorList>
    </citation>
    <scope>NUCLEOTIDE SEQUENCE [LARGE SCALE GENOMIC DNA]</scope>
    <source>
        <strain evidence="3 4">DSM 18289</strain>
    </source>
</reference>
<dbReference type="SUPFAM" id="SSF51126">
    <property type="entry name" value="Pectin lyase-like"/>
    <property type="match status" value="2"/>
</dbReference>
<dbReference type="Gene3D" id="2.160.20.10">
    <property type="entry name" value="Single-stranded right-handed beta-helix, Pectin lyase-like"/>
    <property type="match status" value="1"/>
</dbReference>
<dbReference type="InterPro" id="IPR022388">
    <property type="entry name" value="CHP03808"/>
</dbReference>
<evidence type="ECO:0000313" key="3">
    <source>
        <dbReference type="EMBL" id="SNZ06989.1"/>
    </source>
</evidence>
<dbReference type="InterPro" id="IPR006311">
    <property type="entry name" value="TAT_signal"/>
</dbReference>
<protein>
    <submittedName>
        <fullName evidence="3">Twin-arg-translocated uncharacterized repeat-containing protein</fullName>
    </submittedName>
</protein>
<dbReference type="InterPro" id="IPR011050">
    <property type="entry name" value="Pectin_lyase_fold/virulence"/>
</dbReference>
<evidence type="ECO:0000256" key="1">
    <source>
        <dbReference type="SAM" id="SignalP"/>
    </source>
</evidence>
<dbReference type="SMART" id="SM00710">
    <property type="entry name" value="PbH1"/>
    <property type="match status" value="8"/>
</dbReference>
<name>A0A285NC45_9HYPH</name>
<dbReference type="RefSeq" id="WP_170955927.1">
    <property type="nucleotide sequence ID" value="NZ_OBEL01000001.1"/>
</dbReference>
<dbReference type="PROSITE" id="PS51318">
    <property type="entry name" value="TAT"/>
    <property type="match status" value="1"/>
</dbReference>
<organism evidence="3 4">
    <name type="scientific">Cohaesibacter gelatinilyticus</name>
    <dbReference type="NCBI Taxonomy" id="372072"/>
    <lineage>
        <taxon>Bacteria</taxon>
        <taxon>Pseudomonadati</taxon>
        <taxon>Pseudomonadota</taxon>
        <taxon>Alphaproteobacteria</taxon>
        <taxon>Hyphomicrobiales</taxon>
        <taxon>Cohaesibacteraceae</taxon>
    </lineage>
</organism>
<keyword evidence="4" id="KW-1185">Reference proteome</keyword>
<dbReference type="InterPro" id="IPR007742">
    <property type="entry name" value="NosD_dom"/>
</dbReference>
<dbReference type="Pfam" id="PF05048">
    <property type="entry name" value="NosD"/>
    <property type="match status" value="1"/>
</dbReference>
<evidence type="ECO:0000313" key="4">
    <source>
        <dbReference type="Proteomes" id="UP000219439"/>
    </source>
</evidence>
<feature type="chain" id="PRO_5012515682" evidence="1">
    <location>
        <begin position="32"/>
        <end position="451"/>
    </location>
</feature>
<dbReference type="EMBL" id="OBEL01000001">
    <property type="protein sequence ID" value="SNZ06989.1"/>
    <property type="molecule type" value="Genomic_DNA"/>
</dbReference>
<feature type="domain" description="Periplasmic copper-binding protein NosD beta helix" evidence="2">
    <location>
        <begin position="125"/>
        <end position="278"/>
    </location>
</feature>
<dbReference type="AlphaFoldDB" id="A0A285NC45"/>
<accession>A0A285NC45</accession>
<dbReference type="InterPro" id="IPR012334">
    <property type="entry name" value="Pectin_lyas_fold"/>
</dbReference>
<sequence>MSSHLSRRSFLNRCLVGLGGVGLASATPAHASSWLDGGKSGLIPNGRKDQSKAMRKAMSRAAHEKRPLFLPAGRYVVRDLELPSDLHMIGALGQSELIMRSGARFLLRANARKNIRLESLTLRGIGATISSEITAQLEAVNCQRLVIDNCHFVQGGRTGIQLEGCSGEITSCEFRQLGRYAIFSRHAKGLWIEKNRIDDIGDGGILIHRGEFGPDGTRVLNNRISNIHAARGGSGQYGNGINIFRSDNVLISGNHIADCQYSAIRSNGAKQCHIIGNHCLGSGEVALFSEFEFDGAIIANNSIEGGAAGISIANFNRGGRRVTVTGNLIRNMTNSTPHQGPRLNNYGLYVEADAVVNGNNIEGCPSKGMILGFGPYMRNIVASNNLVRGSQVGLAVSIVPKAGSVLIESNLFEDVTTAIAGFRWRDQSTGELLGNPDKVPANIRLNNNQIA</sequence>
<feature type="signal peptide" evidence="1">
    <location>
        <begin position="1"/>
        <end position="31"/>
    </location>
</feature>